<keyword evidence="4" id="KW-1185">Reference proteome</keyword>
<dbReference type="eggNOG" id="COG0732">
    <property type="taxonomic scope" value="Bacteria"/>
</dbReference>
<evidence type="ECO:0000313" key="3">
    <source>
        <dbReference type="EMBL" id="GAM02696.1"/>
    </source>
</evidence>
<name>A0A0A1WCH2_9SPHN</name>
<dbReference type="SUPFAM" id="SSF116734">
    <property type="entry name" value="DNA methylase specificity domain"/>
    <property type="match status" value="1"/>
</dbReference>
<dbReference type="AlphaFoldDB" id="A0A0A1WCH2"/>
<comment type="caution">
    <text evidence="3">The sequence shown here is derived from an EMBL/GenBank/DDBJ whole genome shotgun (WGS) entry which is preliminary data.</text>
</comment>
<dbReference type="InterPro" id="IPR044946">
    <property type="entry name" value="Restrct_endonuc_typeI_TRD_sf"/>
</dbReference>
<keyword evidence="2" id="KW-0238">DNA-binding</keyword>
<dbReference type="Gene3D" id="3.90.220.20">
    <property type="entry name" value="DNA methylase specificity domains"/>
    <property type="match status" value="1"/>
</dbReference>
<evidence type="ECO:0000313" key="4">
    <source>
        <dbReference type="Proteomes" id="UP000032305"/>
    </source>
</evidence>
<evidence type="ECO:0000256" key="2">
    <source>
        <dbReference type="ARBA" id="ARBA00023125"/>
    </source>
</evidence>
<dbReference type="GO" id="GO:0009307">
    <property type="term" value="P:DNA restriction-modification system"/>
    <property type="evidence" value="ECO:0007669"/>
    <property type="project" value="UniProtKB-KW"/>
</dbReference>
<reference evidence="3 4" key="1">
    <citation type="submission" date="2014-11" db="EMBL/GenBank/DDBJ databases">
        <title>Whole genome shotgun sequence of Sphingomonas parapaucimobilis NBRC 15100.</title>
        <authorList>
            <person name="Katano-Makiyama Y."/>
            <person name="Hosoyama A."/>
            <person name="Hashimoto M."/>
            <person name="Hosoyama Y."/>
            <person name="Noguchi M."/>
            <person name="Numata M."/>
            <person name="Tsuchikane K."/>
            <person name="Hirakata S."/>
            <person name="Uohara A."/>
            <person name="Shimodaira J."/>
            <person name="Ohji S."/>
            <person name="Ichikawa N."/>
            <person name="Kimura A."/>
            <person name="Yamazoe A."/>
            <person name="Fujita N."/>
        </authorList>
    </citation>
    <scope>NUCLEOTIDE SEQUENCE [LARGE SCALE GENOMIC DNA]</scope>
    <source>
        <strain evidence="3 4">NBRC 15100</strain>
    </source>
</reference>
<accession>A0A0A1WCH2</accession>
<protein>
    <submittedName>
        <fullName evidence="3">Type I restriction-modification system specificity subunit</fullName>
    </submittedName>
</protein>
<dbReference type="Proteomes" id="UP000032305">
    <property type="component" value="Unassembled WGS sequence"/>
</dbReference>
<keyword evidence="1" id="KW-0680">Restriction system</keyword>
<proteinExistence type="predicted"/>
<dbReference type="EMBL" id="BBPI01000097">
    <property type="protein sequence ID" value="GAM02696.1"/>
    <property type="molecule type" value="Genomic_DNA"/>
</dbReference>
<dbReference type="GO" id="GO:0003677">
    <property type="term" value="F:DNA binding"/>
    <property type="evidence" value="ECO:0007669"/>
    <property type="project" value="UniProtKB-KW"/>
</dbReference>
<organism evidence="3 4">
    <name type="scientific">Sphingomonas parapaucimobilis NBRC 15100</name>
    <dbReference type="NCBI Taxonomy" id="1219049"/>
    <lineage>
        <taxon>Bacteria</taxon>
        <taxon>Pseudomonadati</taxon>
        <taxon>Pseudomonadota</taxon>
        <taxon>Alphaproteobacteria</taxon>
        <taxon>Sphingomonadales</taxon>
        <taxon>Sphingomonadaceae</taxon>
        <taxon>Sphingomonas</taxon>
    </lineage>
</organism>
<evidence type="ECO:0000256" key="1">
    <source>
        <dbReference type="ARBA" id="ARBA00022747"/>
    </source>
</evidence>
<gene>
    <name evidence="3" type="primary">hsdS</name>
    <name evidence="3" type="ORF">SP5_097_00380</name>
</gene>
<sequence length="141" mass="15442">MWQGVSALSTLDGLVSPAYTVVAPRANIDGVYAAFLFKQQHMIDRFWRYSQGLVDDTLNLKYPHFSEVIVNIPTLAQQRRDVNALALFSKATSAAVELAALLRRQKRGLMQKLLTGEWCVPVTGDALAPGGPAADRLEAAE</sequence>